<proteinExistence type="predicted"/>
<evidence type="ECO:0000256" key="8">
    <source>
        <dbReference type="ARBA" id="ARBA00032707"/>
    </source>
</evidence>
<dbReference type="InterPro" id="IPR000326">
    <property type="entry name" value="PAP2/HPO"/>
</dbReference>
<dbReference type="PANTHER" id="PTHR14969:SF62">
    <property type="entry name" value="DECAPRENYLPHOSPHORYL-5-PHOSPHORIBOSE PHOSPHATASE RV3807C-RELATED"/>
    <property type="match status" value="1"/>
</dbReference>
<dbReference type="GO" id="GO:0050380">
    <property type="term" value="F:undecaprenyl-diphosphatase activity"/>
    <property type="evidence" value="ECO:0007669"/>
    <property type="project" value="UniProtKB-EC"/>
</dbReference>
<keyword evidence="5" id="KW-0378">Hydrolase</keyword>
<evidence type="ECO:0000256" key="7">
    <source>
        <dbReference type="ARBA" id="ARBA00023136"/>
    </source>
</evidence>
<name>A0A3M2HFM6_9GAMM</name>
<evidence type="ECO:0000256" key="5">
    <source>
        <dbReference type="ARBA" id="ARBA00022801"/>
    </source>
</evidence>
<dbReference type="Pfam" id="PF01569">
    <property type="entry name" value="PAP2"/>
    <property type="match status" value="1"/>
</dbReference>
<sequence>MTPLTTDTPAYRLRSAWLGLLILAIIATLPFWISDLDLAAARVFHDPTSARTPWPLAQHPLFVFLYRLGSGLSWLALGFAASTFLIPRLRPHTGLRQMALILLCSVALGPGLLVNGIGKDFTGRPRPRHVEALGGNSDYRPPLQLGTPGVGKSFPCGHCSVGFTVGSAGFALAQARPLLGGGIVLFSFLLGSAIGIARMAAGAHFLSDVLWAAVLSWAAGLLVTGHMMRNTASTTVSAWPPWLRIAAPTVLVIGVATGLLFARPFHTDVHAAPETEAGYYRLTLDAADLRIQVDPALPTPLILSGELKGFGFPNVDTRQTAQIHTNEWHYQLELSGWPREIEAPLLLRVRPEILPRLDIQVGRKEKQSWPMPPIAYWQKTNSSPHGTE</sequence>
<keyword evidence="3" id="KW-1003">Cell membrane</keyword>
<feature type="transmembrane region" description="Helical" evidence="10">
    <location>
        <begin position="209"/>
        <end position="229"/>
    </location>
</feature>
<protein>
    <recommendedName>
        <fullName evidence="2">undecaprenyl-diphosphate phosphatase</fullName>
        <ecNumber evidence="2">3.6.1.27</ecNumber>
    </recommendedName>
    <alternativeName>
        <fullName evidence="8">Undecaprenyl pyrophosphate phosphatase</fullName>
    </alternativeName>
</protein>
<evidence type="ECO:0000256" key="4">
    <source>
        <dbReference type="ARBA" id="ARBA00022692"/>
    </source>
</evidence>
<dbReference type="Proteomes" id="UP000275012">
    <property type="component" value="Unassembled WGS sequence"/>
</dbReference>
<evidence type="ECO:0000259" key="11">
    <source>
        <dbReference type="SMART" id="SM00014"/>
    </source>
</evidence>
<comment type="catalytic activity">
    <reaction evidence="9">
        <text>di-trans,octa-cis-undecaprenyl diphosphate + H2O = di-trans,octa-cis-undecaprenyl phosphate + phosphate + H(+)</text>
        <dbReference type="Rhea" id="RHEA:28094"/>
        <dbReference type="ChEBI" id="CHEBI:15377"/>
        <dbReference type="ChEBI" id="CHEBI:15378"/>
        <dbReference type="ChEBI" id="CHEBI:43474"/>
        <dbReference type="ChEBI" id="CHEBI:58405"/>
        <dbReference type="ChEBI" id="CHEBI:60392"/>
        <dbReference type="EC" id="3.6.1.27"/>
    </reaction>
</comment>
<dbReference type="OrthoDB" id="7348799at2"/>
<keyword evidence="4 10" id="KW-0812">Transmembrane</keyword>
<keyword evidence="7 10" id="KW-0472">Membrane</keyword>
<evidence type="ECO:0000256" key="10">
    <source>
        <dbReference type="SAM" id="Phobius"/>
    </source>
</evidence>
<dbReference type="EMBL" id="RFLY01000024">
    <property type="protein sequence ID" value="RMH87758.1"/>
    <property type="molecule type" value="Genomic_DNA"/>
</dbReference>
<comment type="subcellular location">
    <subcellularLocation>
        <location evidence="1">Cell membrane</location>
        <topology evidence="1">Multi-pass membrane protein</topology>
    </subcellularLocation>
</comment>
<organism evidence="12 13">
    <name type="scientific">Solilutibacter pythonis</name>
    <dbReference type="NCBI Taxonomy" id="2483112"/>
    <lineage>
        <taxon>Bacteria</taxon>
        <taxon>Pseudomonadati</taxon>
        <taxon>Pseudomonadota</taxon>
        <taxon>Gammaproteobacteria</taxon>
        <taxon>Lysobacterales</taxon>
        <taxon>Lysobacteraceae</taxon>
        <taxon>Solilutibacter</taxon>
    </lineage>
</organism>
<dbReference type="Gene3D" id="1.20.144.10">
    <property type="entry name" value="Phosphatidic acid phosphatase type 2/haloperoxidase"/>
    <property type="match status" value="1"/>
</dbReference>
<dbReference type="EC" id="3.6.1.27" evidence="2"/>
<evidence type="ECO:0000256" key="1">
    <source>
        <dbReference type="ARBA" id="ARBA00004651"/>
    </source>
</evidence>
<keyword evidence="13" id="KW-1185">Reference proteome</keyword>
<accession>A0A3M2HFM6</accession>
<evidence type="ECO:0000256" key="2">
    <source>
        <dbReference type="ARBA" id="ARBA00012374"/>
    </source>
</evidence>
<feature type="transmembrane region" description="Helical" evidence="10">
    <location>
        <begin position="64"/>
        <end position="86"/>
    </location>
</feature>
<feature type="transmembrane region" description="Helical" evidence="10">
    <location>
        <begin position="98"/>
        <end position="118"/>
    </location>
</feature>
<evidence type="ECO:0000313" key="12">
    <source>
        <dbReference type="EMBL" id="RMH87758.1"/>
    </source>
</evidence>
<feature type="transmembrane region" description="Helical" evidence="10">
    <location>
        <begin position="178"/>
        <end position="197"/>
    </location>
</feature>
<evidence type="ECO:0000313" key="13">
    <source>
        <dbReference type="Proteomes" id="UP000275012"/>
    </source>
</evidence>
<dbReference type="InterPro" id="IPR036938">
    <property type="entry name" value="PAP2/HPO_sf"/>
</dbReference>
<feature type="transmembrane region" description="Helical" evidence="10">
    <location>
        <begin position="16"/>
        <end position="33"/>
    </location>
</feature>
<dbReference type="PANTHER" id="PTHR14969">
    <property type="entry name" value="SPHINGOSINE-1-PHOSPHATE PHOSPHOHYDROLASE"/>
    <property type="match status" value="1"/>
</dbReference>
<evidence type="ECO:0000256" key="3">
    <source>
        <dbReference type="ARBA" id="ARBA00022475"/>
    </source>
</evidence>
<dbReference type="RefSeq" id="WP_122102502.1">
    <property type="nucleotide sequence ID" value="NZ_RFLY01000024.1"/>
</dbReference>
<dbReference type="SMART" id="SM00014">
    <property type="entry name" value="acidPPc"/>
    <property type="match status" value="1"/>
</dbReference>
<keyword evidence="6 10" id="KW-1133">Transmembrane helix</keyword>
<dbReference type="SUPFAM" id="SSF48317">
    <property type="entry name" value="Acid phosphatase/Vanadium-dependent haloperoxidase"/>
    <property type="match status" value="1"/>
</dbReference>
<dbReference type="GO" id="GO:0005886">
    <property type="term" value="C:plasma membrane"/>
    <property type="evidence" value="ECO:0007669"/>
    <property type="project" value="UniProtKB-SubCell"/>
</dbReference>
<feature type="domain" description="Phosphatidic acid phosphatase type 2/haloperoxidase" evidence="11">
    <location>
        <begin position="102"/>
        <end position="224"/>
    </location>
</feature>
<dbReference type="CDD" id="cd03396">
    <property type="entry name" value="PAP2_like_6"/>
    <property type="match status" value="1"/>
</dbReference>
<gene>
    <name evidence="12" type="ORF">EBB59_12595</name>
</gene>
<reference evidence="12 13" key="1">
    <citation type="submission" date="2018-10" db="EMBL/GenBank/DDBJ databases">
        <title>Proposal of Lysobacter pythonis sp. nov. isolated from royal pythons (Python regius).</title>
        <authorList>
            <person name="Hans-Juergen B."/>
            <person name="Huptas C."/>
            <person name="Sandra B."/>
            <person name="Igor L."/>
            <person name="Joachim S."/>
            <person name="Siegfried S."/>
            <person name="Mareike W."/>
            <person name="Peter K."/>
        </authorList>
    </citation>
    <scope>NUCLEOTIDE SEQUENCE [LARGE SCALE GENOMIC DNA]</scope>
    <source>
        <strain evidence="12 13">4284/11</strain>
    </source>
</reference>
<feature type="transmembrane region" description="Helical" evidence="10">
    <location>
        <begin position="241"/>
        <end position="262"/>
    </location>
</feature>
<evidence type="ECO:0000256" key="9">
    <source>
        <dbReference type="ARBA" id="ARBA00047594"/>
    </source>
</evidence>
<comment type="caution">
    <text evidence="12">The sequence shown here is derived from an EMBL/GenBank/DDBJ whole genome shotgun (WGS) entry which is preliminary data.</text>
</comment>
<dbReference type="AlphaFoldDB" id="A0A3M2HFM6"/>
<evidence type="ECO:0000256" key="6">
    <source>
        <dbReference type="ARBA" id="ARBA00022989"/>
    </source>
</evidence>